<sequence length="296" mass="34849">MASKLDRFFNPKDGTYANVPIIPVHPEKFRGKRLFGTKVLIGNWYEDQTKFKESCHRSKSFYHINYPAHVGALPDTVFRRKLLGLQEERPGRMILDHHDIDDQKQHISSYDEQYNRRGAYGEHQDTSERRWALQDDLWLPERSDHPLESTPTSWSLVERKRSQSQSLQRERTMPAISEYTDRYVPHPRELYSSLKNLAVPRIYTRAIDRTNSLNKDINYRSISHCCRRVPITSDAMETDYMYSSRRDSNIPRAYFYLGKVPNQMNNIVRNKLPLLTESTNLVPPSMEQIQSQEQTV</sequence>
<dbReference type="PANTHER" id="PTHR31180">
    <property type="entry name" value="CILIA- AND FLAGELLA-ASSOCIATED PROTEIN 107-RELATED"/>
    <property type="match status" value="1"/>
</dbReference>
<evidence type="ECO:0000256" key="2">
    <source>
        <dbReference type="ARBA" id="ARBA00022490"/>
    </source>
</evidence>
<dbReference type="InterPro" id="IPR037662">
    <property type="entry name" value="CFAP68/107"/>
</dbReference>
<dbReference type="PANTHER" id="PTHR31180:SF2">
    <property type="entry name" value="CILIA- AND FLAGELLA-ASSOCIATED PROTEIN 107"/>
    <property type="match status" value="1"/>
</dbReference>
<keyword evidence="2" id="KW-0963">Cytoplasm</keyword>
<dbReference type="AlphaFoldDB" id="A0A815BZY1"/>
<keyword evidence="4" id="KW-0969">Cilium</keyword>
<name>A0A815BZY1_9BILA</name>
<evidence type="ECO:0000313" key="12">
    <source>
        <dbReference type="Proteomes" id="UP000663854"/>
    </source>
</evidence>
<feature type="region of interest" description="Disordered" evidence="9">
    <location>
        <begin position="142"/>
        <end position="171"/>
    </location>
</feature>
<organism evidence="10 12">
    <name type="scientific">Rotaria sordida</name>
    <dbReference type="NCBI Taxonomy" id="392033"/>
    <lineage>
        <taxon>Eukaryota</taxon>
        <taxon>Metazoa</taxon>
        <taxon>Spiralia</taxon>
        <taxon>Gnathifera</taxon>
        <taxon>Rotifera</taxon>
        <taxon>Eurotatoria</taxon>
        <taxon>Bdelloidea</taxon>
        <taxon>Philodinida</taxon>
        <taxon>Philodinidae</taxon>
        <taxon>Rotaria</taxon>
    </lineage>
</organism>
<protein>
    <submittedName>
        <fullName evidence="10">Uncharacterized protein</fullName>
    </submittedName>
</protein>
<dbReference type="EMBL" id="CAJNOH010002158">
    <property type="protein sequence ID" value="CAF1276549.1"/>
    <property type="molecule type" value="Genomic_DNA"/>
</dbReference>
<evidence type="ECO:0000256" key="9">
    <source>
        <dbReference type="SAM" id="MobiDB-lite"/>
    </source>
</evidence>
<comment type="subcellular location">
    <subcellularLocation>
        <location evidence="1">Cytoplasm</location>
        <location evidence="1">Cytoskeleton</location>
        <location evidence="1">Flagellum axoneme</location>
    </subcellularLocation>
</comment>
<dbReference type="EMBL" id="CAJNOL010003285">
    <property type="protein sequence ID" value="CAF1555896.1"/>
    <property type="molecule type" value="Genomic_DNA"/>
</dbReference>
<dbReference type="GO" id="GO:0030317">
    <property type="term" value="P:flagellated sperm motility"/>
    <property type="evidence" value="ECO:0007669"/>
    <property type="project" value="InterPro"/>
</dbReference>
<accession>A0A815BZY1</accession>
<reference evidence="10" key="1">
    <citation type="submission" date="2021-02" db="EMBL/GenBank/DDBJ databases">
        <authorList>
            <person name="Nowell W R."/>
        </authorList>
    </citation>
    <scope>NUCLEOTIDE SEQUENCE</scope>
</reference>
<evidence type="ECO:0000313" key="11">
    <source>
        <dbReference type="EMBL" id="CAF1555896.1"/>
    </source>
</evidence>
<evidence type="ECO:0000256" key="6">
    <source>
        <dbReference type="ARBA" id="ARBA00023273"/>
    </source>
</evidence>
<keyword evidence="13" id="KW-1185">Reference proteome</keyword>
<evidence type="ECO:0000256" key="3">
    <source>
        <dbReference type="ARBA" id="ARBA00022846"/>
    </source>
</evidence>
<evidence type="ECO:0000256" key="1">
    <source>
        <dbReference type="ARBA" id="ARBA00004611"/>
    </source>
</evidence>
<gene>
    <name evidence="11" type="ORF">JXQ802_LOCUS43980</name>
    <name evidence="10" type="ORF">PYM288_LOCUS28660</name>
</gene>
<dbReference type="Proteomes" id="UP000663854">
    <property type="component" value="Unassembled WGS sequence"/>
</dbReference>
<dbReference type="Proteomes" id="UP000663870">
    <property type="component" value="Unassembled WGS sequence"/>
</dbReference>
<evidence type="ECO:0000313" key="10">
    <source>
        <dbReference type="EMBL" id="CAF1276549.1"/>
    </source>
</evidence>
<comment type="subunit">
    <text evidence="8">Microtubule inner protein component of sperm flagellar doublet microtubules.</text>
</comment>
<keyword evidence="6" id="KW-0966">Cell projection</keyword>
<evidence type="ECO:0000313" key="13">
    <source>
        <dbReference type="Proteomes" id="UP000663870"/>
    </source>
</evidence>
<comment type="function">
    <text evidence="7">Microtubule inner protein (MIP) part of the dynein-decorated doublet microtubules (DMTs) in cilia axoneme, which is required for motile cilia beating.</text>
</comment>
<keyword evidence="3" id="KW-0282">Flagellum</keyword>
<evidence type="ECO:0000256" key="4">
    <source>
        <dbReference type="ARBA" id="ARBA00023069"/>
    </source>
</evidence>
<dbReference type="GO" id="GO:0005879">
    <property type="term" value="C:axonemal microtubule"/>
    <property type="evidence" value="ECO:0007669"/>
    <property type="project" value="TreeGrafter"/>
</dbReference>
<proteinExistence type="predicted"/>
<evidence type="ECO:0000256" key="5">
    <source>
        <dbReference type="ARBA" id="ARBA00023212"/>
    </source>
</evidence>
<dbReference type="Pfam" id="PF22595">
    <property type="entry name" value="CFAP107"/>
    <property type="match status" value="1"/>
</dbReference>
<evidence type="ECO:0000256" key="8">
    <source>
        <dbReference type="ARBA" id="ARBA00046435"/>
    </source>
</evidence>
<keyword evidence="5" id="KW-0206">Cytoskeleton</keyword>
<comment type="caution">
    <text evidence="10">The sequence shown here is derived from an EMBL/GenBank/DDBJ whole genome shotgun (WGS) entry which is preliminary data.</text>
</comment>
<dbReference type="InterPro" id="IPR054709">
    <property type="entry name" value="CFAP107"/>
</dbReference>
<evidence type="ECO:0000256" key="7">
    <source>
        <dbReference type="ARBA" id="ARBA00035003"/>
    </source>
</evidence>